<dbReference type="GO" id="GO:0032259">
    <property type="term" value="P:methylation"/>
    <property type="evidence" value="ECO:0007669"/>
    <property type="project" value="InterPro"/>
</dbReference>
<dbReference type="Gene3D" id="3.40.50.150">
    <property type="entry name" value="Vaccinia Virus protein VP39"/>
    <property type="match status" value="1"/>
</dbReference>
<dbReference type="CDD" id="cd00165">
    <property type="entry name" value="S4"/>
    <property type="match status" value="1"/>
</dbReference>
<keyword evidence="1" id="KW-0694">RNA-binding</keyword>
<dbReference type="InterPro" id="IPR002877">
    <property type="entry name" value="RNA_MeTrfase_FtsJ_dom"/>
</dbReference>
<reference evidence="4" key="1">
    <citation type="journal article" date="2014" name="Front. Microbiol.">
        <title>High frequency of phylogenetically diverse reductive dehalogenase-homologous genes in deep subseafloor sedimentary metagenomes.</title>
        <authorList>
            <person name="Kawai M."/>
            <person name="Futagami T."/>
            <person name="Toyoda A."/>
            <person name="Takaki Y."/>
            <person name="Nishi S."/>
            <person name="Hori S."/>
            <person name="Arai W."/>
            <person name="Tsubouchi T."/>
            <person name="Morono Y."/>
            <person name="Uchiyama I."/>
            <person name="Ito T."/>
            <person name="Fujiyama A."/>
            <person name="Inagaki F."/>
            <person name="Takami H."/>
        </authorList>
    </citation>
    <scope>NUCLEOTIDE SEQUENCE</scope>
    <source>
        <strain evidence="4">Expedition CK06-06</strain>
    </source>
</reference>
<comment type="similarity">
    <text evidence="2">Belongs to the TlyA family.</text>
</comment>
<dbReference type="InterPro" id="IPR002942">
    <property type="entry name" value="S4_RNA-bd"/>
</dbReference>
<gene>
    <name evidence="4" type="ORF">S01H1_41502</name>
</gene>
<dbReference type="PROSITE" id="PS50889">
    <property type="entry name" value="S4"/>
    <property type="match status" value="1"/>
</dbReference>
<dbReference type="InterPro" id="IPR029063">
    <property type="entry name" value="SAM-dependent_MTases_sf"/>
</dbReference>
<dbReference type="SUPFAM" id="SSF55174">
    <property type="entry name" value="Alpha-L RNA-binding motif"/>
    <property type="match status" value="1"/>
</dbReference>
<accession>X0ULJ8</accession>
<dbReference type="EMBL" id="BARS01026326">
    <property type="protein sequence ID" value="GAG00162.1"/>
    <property type="molecule type" value="Genomic_DNA"/>
</dbReference>
<dbReference type="Gene3D" id="3.10.290.10">
    <property type="entry name" value="RNA-binding S4 domain"/>
    <property type="match status" value="1"/>
</dbReference>
<dbReference type="SUPFAM" id="SSF53335">
    <property type="entry name" value="S-adenosyl-L-methionine-dependent methyltransferases"/>
    <property type="match status" value="1"/>
</dbReference>
<organism evidence="4">
    <name type="scientific">marine sediment metagenome</name>
    <dbReference type="NCBI Taxonomy" id="412755"/>
    <lineage>
        <taxon>unclassified sequences</taxon>
        <taxon>metagenomes</taxon>
        <taxon>ecological metagenomes</taxon>
    </lineage>
</organism>
<proteinExistence type="inferred from homology"/>
<dbReference type="InterPro" id="IPR047048">
    <property type="entry name" value="TlyA"/>
</dbReference>
<dbReference type="Pfam" id="PF01728">
    <property type="entry name" value="FtsJ"/>
    <property type="match status" value="1"/>
</dbReference>
<sequence length="250" mass="27216">SFIYNHAMPKQRLDNLLVTRGLAENNSRARAMIMAGEVTVAGKALSKPGSLVEEDASLEVAEKPPYVSRGGIKLAHALDEFKLDVTSLTALDVGASTGGFTDCLLQRGARRVYAIDVGYGQLDYKLRQDLRVVVMERTNAHYPFSLPEKVNVATIDLSFISVTKVIPNITGHLIQPGNIIVLLKPQFEAERKEVGKGGIVKDPQVHARVLGRFIVWAVDHGLRLGGLIASPILGAEGNKEFLILLTPSQR</sequence>
<dbReference type="NCBIfam" id="TIGR00478">
    <property type="entry name" value="tly"/>
    <property type="match status" value="1"/>
</dbReference>
<dbReference type="PANTHER" id="PTHR32319:SF0">
    <property type="entry name" value="BACTERIAL HEMOLYSIN-LIKE PROTEIN"/>
    <property type="match status" value="1"/>
</dbReference>
<feature type="domain" description="RNA-binding S4" evidence="3">
    <location>
        <begin position="11"/>
        <end position="73"/>
    </location>
</feature>
<name>X0ULJ8_9ZZZZ</name>
<dbReference type="SMART" id="SM00363">
    <property type="entry name" value="S4"/>
    <property type="match status" value="1"/>
</dbReference>
<dbReference type="PIRSF" id="PIRSF005578">
    <property type="entry name" value="TlyA"/>
    <property type="match status" value="1"/>
</dbReference>
<dbReference type="PANTHER" id="PTHR32319">
    <property type="entry name" value="BACTERIAL HEMOLYSIN-LIKE PROTEIN"/>
    <property type="match status" value="1"/>
</dbReference>
<evidence type="ECO:0000256" key="2">
    <source>
        <dbReference type="ARBA" id="ARBA00029460"/>
    </source>
</evidence>
<dbReference type="AlphaFoldDB" id="X0ULJ8"/>
<evidence type="ECO:0000259" key="3">
    <source>
        <dbReference type="SMART" id="SM00363"/>
    </source>
</evidence>
<dbReference type="GO" id="GO:0003723">
    <property type="term" value="F:RNA binding"/>
    <property type="evidence" value="ECO:0007669"/>
    <property type="project" value="UniProtKB-KW"/>
</dbReference>
<comment type="caution">
    <text evidence="4">The sequence shown here is derived from an EMBL/GenBank/DDBJ whole genome shotgun (WGS) entry which is preliminary data.</text>
</comment>
<dbReference type="GO" id="GO:0008168">
    <property type="term" value="F:methyltransferase activity"/>
    <property type="evidence" value="ECO:0007669"/>
    <property type="project" value="InterPro"/>
</dbReference>
<evidence type="ECO:0000313" key="4">
    <source>
        <dbReference type="EMBL" id="GAG00162.1"/>
    </source>
</evidence>
<evidence type="ECO:0000256" key="1">
    <source>
        <dbReference type="ARBA" id="ARBA00022884"/>
    </source>
</evidence>
<dbReference type="InterPro" id="IPR004538">
    <property type="entry name" value="Hemolysin_A/TlyA"/>
</dbReference>
<dbReference type="Pfam" id="PF01479">
    <property type="entry name" value="S4"/>
    <property type="match status" value="1"/>
</dbReference>
<dbReference type="InterPro" id="IPR036986">
    <property type="entry name" value="S4_RNA-bd_sf"/>
</dbReference>
<feature type="non-terminal residue" evidence="4">
    <location>
        <position position="1"/>
    </location>
</feature>
<protein>
    <recommendedName>
        <fullName evidence="3">RNA-binding S4 domain-containing protein</fullName>
    </recommendedName>
</protein>